<gene>
    <name evidence="1" type="ORF">ABXS05_04250</name>
</gene>
<evidence type="ECO:0000313" key="1">
    <source>
        <dbReference type="EMBL" id="MEW9304734.1"/>
    </source>
</evidence>
<name>A0ABV3PGI7_9HYPH</name>
<dbReference type="Proteomes" id="UP001555786">
    <property type="component" value="Unassembled WGS sequence"/>
</dbReference>
<sequence>MAENTKIEWADHSFNPWLGCTALSPACDHCYAEGWAKRAGKPELWEGERRRTSASNWQQPLKWNRQAEAEGRRFRVFCASLADVFDNQVPSRWRDDLWHWIEMTPHLDWLLLTKRPQNIGKMLPTTDIGCRPWGDGWSNVWLGTTAEDGERYRRNWPALAKVPARFRFVSYEPALGPLGQLCIDGQVPDWIICGGESGPNARPMHPAWARRVRDDCEIMGIPYLFKQWGEWAPRGPVSWGYPAFDNVPHRRLTDTGDNGQNLAATGGNHCWMQRIGKKRAGRLLDGIEHNGFPVAA</sequence>
<dbReference type="InterPro" id="IPR011101">
    <property type="entry name" value="DUF5131"/>
</dbReference>
<protein>
    <submittedName>
        <fullName evidence="1">Phage Gp37/Gp68 family protein</fullName>
    </submittedName>
</protein>
<dbReference type="RefSeq" id="WP_367623040.1">
    <property type="nucleotide sequence ID" value="NZ_JBFNQD010000001.1"/>
</dbReference>
<comment type="caution">
    <text evidence="1">The sequence shown here is derived from an EMBL/GenBank/DDBJ whole genome shotgun (WGS) entry which is preliminary data.</text>
</comment>
<organism evidence="1 2">
    <name type="scientific">Labrys neptuniae</name>
    <dbReference type="NCBI Taxonomy" id="376174"/>
    <lineage>
        <taxon>Bacteria</taxon>
        <taxon>Pseudomonadati</taxon>
        <taxon>Pseudomonadota</taxon>
        <taxon>Alphaproteobacteria</taxon>
        <taxon>Hyphomicrobiales</taxon>
        <taxon>Xanthobacteraceae</taxon>
        <taxon>Labrys</taxon>
    </lineage>
</organism>
<dbReference type="EMBL" id="JBFNQD010000001">
    <property type="protein sequence ID" value="MEW9304734.1"/>
    <property type="molecule type" value="Genomic_DNA"/>
</dbReference>
<reference evidence="1 2" key="1">
    <citation type="submission" date="2024-07" db="EMBL/GenBank/DDBJ databases">
        <title>Description of Labrys sedimenti sp. nov., isolated from a diclofenac-degrading enrichment culture.</title>
        <authorList>
            <person name="Tancsics A."/>
            <person name="Csepanyi A."/>
        </authorList>
    </citation>
    <scope>NUCLEOTIDE SEQUENCE [LARGE SCALE GENOMIC DNA]</scope>
    <source>
        <strain evidence="1 2">LMG 23578</strain>
    </source>
</reference>
<dbReference type="Pfam" id="PF07505">
    <property type="entry name" value="DUF5131"/>
    <property type="match status" value="1"/>
</dbReference>
<keyword evidence="2" id="KW-1185">Reference proteome</keyword>
<evidence type="ECO:0000313" key="2">
    <source>
        <dbReference type="Proteomes" id="UP001555786"/>
    </source>
</evidence>
<proteinExistence type="predicted"/>
<accession>A0ABV3PGI7</accession>